<proteinExistence type="predicted"/>
<name>A0A382LFV1_9ZZZZ</name>
<reference evidence="2" key="1">
    <citation type="submission" date="2018-05" db="EMBL/GenBank/DDBJ databases">
        <authorList>
            <person name="Lanie J.A."/>
            <person name="Ng W.-L."/>
            <person name="Kazmierczak K.M."/>
            <person name="Andrzejewski T.M."/>
            <person name="Davidsen T.M."/>
            <person name="Wayne K.J."/>
            <person name="Tettelin H."/>
            <person name="Glass J.I."/>
            <person name="Rusch D."/>
            <person name="Podicherti R."/>
            <person name="Tsui H.-C.T."/>
            <person name="Winkler M.E."/>
        </authorList>
    </citation>
    <scope>NUCLEOTIDE SEQUENCE</scope>
</reference>
<dbReference type="AlphaFoldDB" id="A0A382LFV1"/>
<organism evidence="2">
    <name type="scientific">marine metagenome</name>
    <dbReference type="NCBI Taxonomy" id="408172"/>
    <lineage>
        <taxon>unclassified sequences</taxon>
        <taxon>metagenomes</taxon>
        <taxon>ecological metagenomes</taxon>
    </lineage>
</organism>
<protein>
    <recommendedName>
        <fullName evidence="3">EamA domain-containing protein</fullName>
    </recommendedName>
</protein>
<accession>A0A382LFV1</accession>
<feature type="non-terminal residue" evidence="2">
    <location>
        <position position="90"/>
    </location>
</feature>
<gene>
    <name evidence="2" type="ORF">METZ01_LOCUS288354</name>
</gene>
<feature type="transmembrane region" description="Helical" evidence="1">
    <location>
        <begin position="35"/>
        <end position="54"/>
    </location>
</feature>
<dbReference type="EMBL" id="UINC01086755">
    <property type="protein sequence ID" value="SVC35500.1"/>
    <property type="molecule type" value="Genomic_DNA"/>
</dbReference>
<keyword evidence="1" id="KW-0812">Transmembrane</keyword>
<keyword evidence="1" id="KW-0472">Membrane</keyword>
<feature type="non-terminal residue" evidence="2">
    <location>
        <position position="1"/>
    </location>
</feature>
<sequence>VPTPLIGILFVSTALSINAVKDGVAKLLGGYYPPLMLVWIHLAFTCLLLMPLVFKKYGQTVLFPQRFGIQVLRSALFVLGISLFYWSLNY</sequence>
<evidence type="ECO:0008006" key="3">
    <source>
        <dbReference type="Google" id="ProtNLM"/>
    </source>
</evidence>
<keyword evidence="1" id="KW-1133">Transmembrane helix</keyword>
<evidence type="ECO:0000313" key="2">
    <source>
        <dbReference type="EMBL" id="SVC35500.1"/>
    </source>
</evidence>
<feature type="transmembrane region" description="Helical" evidence="1">
    <location>
        <begin position="66"/>
        <end position="88"/>
    </location>
</feature>
<evidence type="ECO:0000256" key="1">
    <source>
        <dbReference type="SAM" id="Phobius"/>
    </source>
</evidence>